<dbReference type="EMBL" id="CAJVCH010562385">
    <property type="protein sequence ID" value="CAG7831866.1"/>
    <property type="molecule type" value="Genomic_DNA"/>
</dbReference>
<proteinExistence type="predicted"/>
<protein>
    <recommendedName>
        <fullName evidence="1">3'-5' exonuclease domain-containing protein</fullName>
    </recommendedName>
</protein>
<dbReference type="PANTHER" id="PTHR12124:SF47">
    <property type="entry name" value="EXOSOME COMPONENT 10"/>
    <property type="match status" value="1"/>
</dbReference>
<dbReference type="GO" id="GO:0000175">
    <property type="term" value="F:3'-5'-RNA exonuclease activity"/>
    <property type="evidence" value="ECO:0007669"/>
    <property type="project" value="InterPro"/>
</dbReference>
<dbReference type="GO" id="GO:0071036">
    <property type="term" value="P:nuclear polyadenylation-dependent snoRNA catabolic process"/>
    <property type="evidence" value="ECO:0007669"/>
    <property type="project" value="TreeGrafter"/>
</dbReference>
<dbReference type="GO" id="GO:0071039">
    <property type="term" value="P:nuclear polyadenylation-dependent CUT catabolic process"/>
    <property type="evidence" value="ECO:0007669"/>
    <property type="project" value="TreeGrafter"/>
</dbReference>
<dbReference type="GO" id="GO:0071038">
    <property type="term" value="P:TRAMP-dependent tRNA surveillance pathway"/>
    <property type="evidence" value="ECO:0007669"/>
    <property type="project" value="TreeGrafter"/>
</dbReference>
<keyword evidence="3" id="KW-1185">Reference proteome</keyword>
<dbReference type="PANTHER" id="PTHR12124">
    <property type="entry name" value="POLYMYOSITIS/SCLERODERMA AUTOANTIGEN-RELATED"/>
    <property type="match status" value="1"/>
</dbReference>
<dbReference type="GO" id="GO:0071051">
    <property type="term" value="P:poly(A)-dependent snoRNA 3'-end processing"/>
    <property type="evidence" value="ECO:0007669"/>
    <property type="project" value="TreeGrafter"/>
</dbReference>
<evidence type="ECO:0000313" key="2">
    <source>
        <dbReference type="EMBL" id="CAG7831866.1"/>
    </source>
</evidence>
<dbReference type="GO" id="GO:0071044">
    <property type="term" value="P:histone mRNA catabolic process"/>
    <property type="evidence" value="ECO:0007669"/>
    <property type="project" value="TreeGrafter"/>
</dbReference>
<dbReference type="Proteomes" id="UP000708208">
    <property type="component" value="Unassembled WGS sequence"/>
</dbReference>
<sequence length="433" mass="51221">MAALTYWQRKEKAMKFGKADHRPQDKDGMRFFLLHRRRKSFHIQPQINPNLHRIQAWMPRPHSVPDGFHKQIDISSEQKFRLVDCPESFDVMLDHLYEVEVFALDLEFHDDHSYLGMTSLIQISTYYFDFVLDPFVLIQEIETQLKVIFESEYWIKIMHGCPNDVRNLQRDFGIFIIGVIDTQLMFQKYKSLNAGNMVKFDTMAKEFYSRNELSYLSDNEKSLLTLADYCQRPIPNKLKIYARADVHVLIRVYFQMKIHMTAAEFNSVVVSTNTLLCKHGLTYEPPVTVNFASNPLVHRDMNFKSLCTEQKRILEAIYNWREDLAKRFDEKPEYIIKTPDKIAIIARPLISAEDIQLAVQRYSESFTRWWEAFLKLKVNGQIYYADLLATSCHNCTIAGHCAWGYLEDYSKEHQQRYYANHRASKTIVNRHRR</sequence>
<dbReference type="AlphaFoldDB" id="A0A8J2LH43"/>
<evidence type="ECO:0000313" key="3">
    <source>
        <dbReference type="Proteomes" id="UP000708208"/>
    </source>
</evidence>
<dbReference type="InterPro" id="IPR045092">
    <property type="entry name" value="Rrp6-like"/>
</dbReference>
<comment type="caution">
    <text evidence="2">The sequence shown here is derived from an EMBL/GenBank/DDBJ whole genome shotgun (WGS) entry which is preliminary data.</text>
</comment>
<dbReference type="GO" id="GO:0071037">
    <property type="term" value="P:nuclear polyadenylation-dependent snRNA catabolic process"/>
    <property type="evidence" value="ECO:0007669"/>
    <property type="project" value="TreeGrafter"/>
</dbReference>
<dbReference type="InterPro" id="IPR002562">
    <property type="entry name" value="3'-5'_exonuclease_dom"/>
</dbReference>
<gene>
    <name evidence="2" type="ORF">AFUS01_LOCUS41590</name>
</gene>
<reference evidence="2" key="1">
    <citation type="submission" date="2021-06" db="EMBL/GenBank/DDBJ databases">
        <authorList>
            <person name="Hodson N. C."/>
            <person name="Mongue J. A."/>
            <person name="Jaron S. K."/>
        </authorList>
    </citation>
    <scope>NUCLEOTIDE SEQUENCE</scope>
</reference>
<dbReference type="GO" id="GO:0003727">
    <property type="term" value="F:single-stranded RNA binding"/>
    <property type="evidence" value="ECO:0007669"/>
    <property type="project" value="TreeGrafter"/>
</dbReference>
<name>A0A8J2LH43_9HEXA</name>
<dbReference type="GO" id="GO:0000467">
    <property type="term" value="P:exonucleolytic trimming to generate mature 3'-end of 5.8S rRNA from tricistronic rRNA transcript (SSU-rRNA, 5.8S rRNA, LSU-rRNA)"/>
    <property type="evidence" value="ECO:0007669"/>
    <property type="project" value="InterPro"/>
</dbReference>
<dbReference type="OrthoDB" id="2250022at2759"/>
<dbReference type="GO" id="GO:0071035">
    <property type="term" value="P:nuclear polyadenylation-dependent rRNA catabolic process"/>
    <property type="evidence" value="ECO:0007669"/>
    <property type="project" value="TreeGrafter"/>
</dbReference>
<dbReference type="GO" id="GO:0071040">
    <property type="term" value="P:nuclear polyadenylation-dependent antisense transcript catabolic process"/>
    <property type="evidence" value="ECO:0007669"/>
    <property type="project" value="TreeGrafter"/>
</dbReference>
<feature type="domain" description="3'-5' exonuclease" evidence="1">
    <location>
        <begin position="80"/>
        <end position="262"/>
    </location>
</feature>
<accession>A0A8J2LH43</accession>
<evidence type="ECO:0000259" key="1">
    <source>
        <dbReference type="SMART" id="SM00474"/>
    </source>
</evidence>
<dbReference type="SMART" id="SM00474">
    <property type="entry name" value="35EXOc"/>
    <property type="match status" value="1"/>
</dbReference>
<dbReference type="Pfam" id="PF01612">
    <property type="entry name" value="DNA_pol_A_exo1"/>
    <property type="match status" value="1"/>
</dbReference>
<dbReference type="GO" id="GO:0005730">
    <property type="term" value="C:nucleolus"/>
    <property type="evidence" value="ECO:0007669"/>
    <property type="project" value="TreeGrafter"/>
</dbReference>
<organism evidence="2 3">
    <name type="scientific">Allacma fusca</name>
    <dbReference type="NCBI Taxonomy" id="39272"/>
    <lineage>
        <taxon>Eukaryota</taxon>
        <taxon>Metazoa</taxon>
        <taxon>Ecdysozoa</taxon>
        <taxon>Arthropoda</taxon>
        <taxon>Hexapoda</taxon>
        <taxon>Collembola</taxon>
        <taxon>Symphypleona</taxon>
        <taxon>Sminthuridae</taxon>
        <taxon>Allacma</taxon>
    </lineage>
</organism>
<dbReference type="GO" id="GO:0000176">
    <property type="term" value="C:nuclear exosome (RNase complex)"/>
    <property type="evidence" value="ECO:0007669"/>
    <property type="project" value="TreeGrafter"/>
</dbReference>